<organism evidence="1 2">
    <name type="scientific">Clostridium tepidiprofundi DSM 19306</name>
    <dbReference type="NCBI Taxonomy" id="1121338"/>
    <lineage>
        <taxon>Bacteria</taxon>
        <taxon>Bacillati</taxon>
        <taxon>Bacillota</taxon>
        <taxon>Clostridia</taxon>
        <taxon>Eubacteriales</taxon>
        <taxon>Clostridiaceae</taxon>
        <taxon>Clostridium</taxon>
    </lineage>
</organism>
<dbReference type="STRING" id="1121338.CLTEP_02270"/>
<dbReference type="EMBL" id="LTBA01000001">
    <property type="protein sequence ID" value="KYH35834.1"/>
    <property type="molecule type" value="Genomic_DNA"/>
</dbReference>
<reference evidence="1 2" key="1">
    <citation type="submission" date="2016-02" db="EMBL/GenBank/DDBJ databases">
        <title>Genome sequence of Clostridium tepidiprofundi DSM 19306.</title>
        <authorList>
            <person name="Poehlein A."/>
            <person name="Daniel R."/>
        </authorList>
    </citation>
    <scope>NUCLEOTIDE SEQUENCE [LARGE SCALE GENOMIC DNA]</scope>
    <source>
        <strain evidence="1 2">DSM 19306</strain>
    </source>
</reference>
<dbReference type="Pfam" id="PF20765">
    <property type="entry name" value="Phage_tail_terminator_8"/>
    <property type="match status" value="1"/>
</dbReference>
<keyword evidence="2" id="KW-1185">Reference proteome</keyword>
<dbReference type="InterPro" id="IPR049254">
    <property type="entry name" value="Phage_tail_terminator"/>
</dbReference>
<accession>A0A151B7H1</accession>
<dbReference type="Proteomes" id="UP000075531">
    <property type="component" value="Unassembled WGS sequence"/>
</dbReference>
<evidence type="ECO:0008006" key="3">
    <source>
        <dbReference type="Google" id="ProtNLM"/>
    </source>
</evidence>
<gene>
    <name evidence="1" type="ORF">CLTEP_02270</name>
</gene>
<evidence type="ECO:0000313" key="2">
    <source>
        <dbReference type="Proteomes" id="UP000075531"/>
    </source>
</evidence>
<dbReference type="OrthoDB" id="2063617at2"/>
<protein>
    <recommendedName>
        <fullName evidence="3">Phage protein</fullName>
    </recommendedName>
</protein>
<name>A0A151B7H1_9CLOT</name>
<evidence type="ECO:0000313" key="1">
    <source>
        <dbReference type="EMBL" id="KYH35834.1"/>
    </source>
</evidence>
<dbReference type="PATRIC" id="fig|1121338.3.peg.230"/>
<proteinExistence type="predicted"/>
<dbReference type="AlphaFoldDB" id="A0A151B7H1"/>
<comment type="caution">
    <text evidence="1">The sequence shown here is derived from an EMBL/GenBank/DDBJ whole genome shotgun (WGS) entry which is preliminary data.</text>
</comment>
<dbReference type="RefSeq" id="WP_066821253.1">
    <property type="nucleotide sequence ID" value="NZ_LTBA01000001.1"/>
</dbReference>
<sequence length="149" mass="17869">MLTYMDIKKAINDKLKTKFANIKIESNNIREGIKRPSFFVQLDNIDTKKFMTVGRDRNLTVRIYYFPSDRYKNENELLKMKDGLETLFLYDGVLDVNTYLADVDNVELDVVDNKGQDKVLHCYFCLRFYENWNKTDEHEEEEMEDLYYS</sequence>